<dbReference type="Pfam" id="PF13960">
    <property type="entry name" value="DUF4218"/>
    <property type="match status" value="1"/>
</dbReference>
<dbReference type="Proteomes" id="UP000288805">
    <property type="component" value="Unassembled WGS sequence"/>
</dbReference>
<reference evidence="4 5" key="1">
    <citation type="journal article" date="2018" name="PLoS Genet.">
        <title>Population sequencing reveals clonal diversity and ancestral inbreeding in the grapevine cultivar Chardonnay.</title>
        <authorList>
            <person name="Roach M.J."/>
            <person name="Johnson D.L."/>
            <person name="Bohlmann J."/>
            <person name="van Vuuren H.J."/>
            <person name="Jones S.J."/>
            <person name="Pretorius I.S."/>
            <person name="Schmidt S.A."/>
            <person name="Borneman A.R."/>
        </authorList>
    </citation>
    <scope>NUCLEOTIDE SEQUENCE [LARGE SCALE GENOMIC DNA]</scope>
    <source>
        <strain evidence="5">cv. Chardonnay</strain>
        <tissue evidence="4">Leaf</tissue>
    </source>
</reference>
<dbReference type="InterPro" id="IPR004242">
    <property type="entry name" value="Transposase_21"/>
</dbReference>
<evidence type="ECO:0000259" key="2">
    <source>
        <dbReference type="Pfam" id="PF13960"/>
    </source>
</evidence>
<comment type="caution">
    <text evidence="4">The sequence shown here is derived from an EMBL/GenBank/DDBJ whole genome shotgun (WGS) entry which is preliminary data.</text>
</comment>
<evidence type="ECO:0000313" key="5">
    <source>
        <dbReference type="Proteomes" id="UP000288805"/>
    </source>
</evidence>
<name>A0A438FCP8_VITVI</name>
<organism evidence="4 5">
    <name type="scientific">Vitis vinifera</name>
    <name type="common">Grape</name>
    <dbReference type="NCBI Taxonomy" id="29760"/>
    <lineage>
        <taxon>Eukaryota</taxon>
        <taxon>Viridiplantae</taxon>
        <taxon>Streptophyta</taxon>
        <taxon>Embryophyta</taxon>
        <taxon>Tracheophyta</taxon>
        <taxon>Spermatophyta</taxon>
        <taxon>Magnoliopsida</taxon>
        <taxon>eudicotyledons</taxon>
        <taxon>Gunneridae</taxon>
        <taxon>Pentapetalae</taxon>
        <taxon>rosids</taxon>
        <taxon>Vitales</taxon>
        <taxon>Vitaceae</taxon>
        <taxon>Viteae</taxon>
        <taxon>Vitis</taxon>
    </lineage>
</organism>
<protein>
    <recommendedName>
        <fullName evidence="6">Transposase-associated domain-containing protein</fullName>
    </recommendedName>
</protein>
<evidence type="ECO:0000313" key="4">
    <source>
        <dbReference type="EMBL" id="RVW57751.1"/>
    </source>
</evidence>
<dbReference type="InterPro" id="IPR029480">
    <property type="entry name" value="Transpos_assoc"/>
</dbReference>
<gene>
    <name evidence="4" type="ORF">CK203_116742</name>
</gene>
<dbReference type="Pfam" id="PF02992">
    <property type="entry name" value="Transposase_21"/>
    <property type="match status" value="1"/>
</dbReference>
<feature type="domain" description="Transposase-associated" evidence="3">
    <location>
        <begin position="2"/>
        <end position="70"/>
    </location>
</feature>
<dbReference type="EMBL" id="QGNW01001028">
    <property type="protein sequence ID" value="RVW57751.1"/>
    <property type="molecule type" value="Genomic_DNA"/>
</dbReference>
<feature type="domain" description="DUF4216" evidence="1">
    <location>
        <begin position="919"/>
        <end position="987"/>
    </location>
</feature>
<accession>A0A438FCP8</accession>
<dbReference type="AlphaFoldDB" id="A0A438FCP8"/>
<dbReference type="PANTHER" id="PTHR48258:SF9">
    <property type="entry name" value="OS01G0348150 PROTEIN"/>
    <property type="match status" value="1"/>
</dbReference>
<dbReference type="Pfam" id="PF13963">
    <property type="entry name" value="Transpos_assoc"/>
    <property type="match status" value="1"/>
</dbReference>
<sequence length="1046" mass="121365">MSKDRMSREYEEGVEYFINFALEHCPNQSGIRCPCMRCGNLIHHTPNKIREHMFFNGIDQSYHTWYWHGEAGPTSRQPTEMAQCYDTMDCGDVASTVQMVHVIDDEFMTDPMSFKKLLEDAEKPLYPGCIKFTKLSALVKLYNVKARYGWSDKSFSDLLQILGDMLPVNNEMPLSMYEAKKTLNALGMEYKKIHACPNDCILYRNELNDASLCPTCGTSRWKVNKVGARNTKRIPAKVLWYFPPIPRFKRMFQSPKIAKDLKWHAKGRENDGKLRHPVDSPTWQLVNQMWPEFASDCRNLRLAISADGINPHSSMTSRYSCWPVLTITYNLPPWLCMKRKFMMLSLLISGPRQPGKDIDVYLAPLVDDLKALWEVGVKAYDAHQREFFTLKAILLWTINDFPAYGNLSGCTVKGYHACPICGEETNSHWLKHGNKNSYTGHRRFLPCNHPFRKQKKAFNGEQEFRLPPKELTGEEIFTKVDMIHNSWGKKKKVKQCESFANPTSCWKKKSIFFELEYWKYFYIRHNLDVMHIEKNVCESIIGTVLNIPGKTKDGVKSRLDLLEMGLRPGLAPTFGLKRTYLPPACYCSNFRNLVSMEELKLNGLKSHDYHALMQQLLPVAIRSVLPKHVRYAITRLCFFFNALCAKVVDVSRLNDLQQDIVVILCLLEKYFPPSIFDIMLHLTVHLVREVRLCGPVYMRWMYPFERYMKVLKGYVRNHNRPEGCIAECYIAEEALEFCTEYLSGMDAIGIPSSMKDEWKCGKPLLGGRAITIHDYKLVEQAHHYVLQNTTIVQPFIDEHMKYLKTKYPRQSKRVKWLEDEHVRTFSHWLRKKVSDDISKKEPIEKELKWLAQGPRQQVLTYPGYIIHGCRYHIKNRDEARVNQNSGVSIVASTMQIASSKDKNPVLGDMCFYGIITEIWDLDYNMFNICVFKCDWVDSKNGVKVDELGFTLVDLSKIGHKSDPFILATQAQQVFYVEDQVDPRWSIVLSRPKMELFDIEGDDNIADNCMEHHPFANGMPNIKSFDEVEDYDEICMRTDCEGIWIEN</sequence>
<dbReference type="Pfam" id="PF13952">
    <property type="entry name" value="DUF4216"/>
    <property type="match status" value="1"/>
</dbReference>
<dbReference type="PANTHER" id="PTHR48258">
    <property type="entry name" value="DUF4218 DOMAIN-CONTAINING PROTEIN-RELATED"/>
    <property type="match status" value="1"/>
</dbReference>
<dbReference type="InterPro" id="IPR025452">
    <property type="entry name" value="DUF4218"/>
</dbReference>
<evidence type="ECO:0000259" key="3">
    <source>
        <dbReference type="Pfam" id="PF13963"/>
    </source>
</evidence>
<evidence type="ECO:0000259" key="1">
    <source>
        <dbReference type="Pfam" id="PF13952"/>
    </source>
</evidence>
<evidence type="ECO:0008006" key="6">
    <source>
        <dbReference type="Google" id="ProtNLM"/>
    </source>
</evidence>
<dbReference type="InterPro" id="IPR025312">
    <property type="entry name" value="DUF4216"/>
</dbReference>
<feature type="domain" description="DUF4218" evidence="2">
    <location>
        <begin position="643"/>
        <end position="746"/>
    </location>
</feature>
<proteinExistence type="predicted"/>